<organism evidence="1 2">
    <name type="scientific">Lichenicoccus roseus</name>
    <dbReference type="NCBI Taxonomy" id="2683649"/>
    <lineage>
        <taxon>Bacteria</taxon>
        <taxon>Pseudomonadati</taxon>
        <taxon>Pseudomonadota</taxon>
        <taxon>Alphaproteobacteria</taxon>
        <taxon>Acetobacterales</taxon>
        <taxon>Acetobacteraceae</taxon>
        <taxon>Lichenicoccus</taxon>
    </lineage>
</organism>
<keyword evidence="2" id="KW-1185">Reference proteome</keyword>
<gene>
    <name evidence="1" type="ORF">FE263_07585</name>
</gene>
<sequence>MVKRRKEEEIAGVLEFEGRTSEDPEFLEWVAGHKATNGGKIRVSQGGRGVRVMFAKEADMVLWQARSDQAAKRKKSATS</sequence>
<dbReference type="AlphaFoldDB" id="A0A5R9J6L7"/>
<name>A0A5R9J6L7_9PROT</name>
<protein>
    <submittedName>
        <fullName evidence="1">Uncharacterized protein</fullName>
    </submittedName>
</protein>
<accession>A0A5R9J6L7</accession>
<dbReference type="Proteomes" id="UP000305654">
    <property type="component" value="Unassembled WGS sequence"/>
</dbReference>
<evidence type="ECO:0000313" key="2">
    <source>
        <dbReference type="Proteomes" id="UP000305654"/>
    </source>
</evidence>
<comment type="caution">
    <text evidence="1">The sequence shown here is derived from an EMBL/GenBank/DDBJ whole genome shotgun (WGS) entry which is preliminary data.</text>
</comment>
<proteinExistence type="predicted"/>
<dbReference type="EMBL" id="VCDI01000002">
    <property type="protein sequence ID" value="TLU73264.1"/>
    <property type="molecule type" value="Genomic_DNA"/>
</dbReference>
<dbReference type="OrthoDB" id="7274485at2"/>
<evidence type="ECO:0000313" key="1">
    <source>
        <dbReference type="EMBL" id="TLU73264.1"/>
    </source>
</evidence>
<reference evidence="1 2" key="1">
    <citation type="submission" date="2019-05" db="EMBL/GenBank/DDBJ databases">
        <authorList>
            <person name="Pankratov T."/>
            <person name="Grouzdev D."/>
        </authorList>
    </citation>
    <scope>NUCLEOTIDE SEQUENCE [LARGE SCALE GENOMIC DNA]</scope>
    <source>
        <strain evidence="1 2">KEBCLARHB70R</strain>
    </source>
</reference>
<dbReference type="RefSeq" id="WP_138325345.1">
    <property type="nucleotide sequence ID" value="NZ_VCDI01000002.1"/>
</dbReference>